<dbReference type="InterPro" id="IPR003018">
    <property type="entry name" value="GAF"/>
</dbReference>
<evidence type="ECO:0000256" key="10">
    <source>
        <dbReference type="ARBA" id="ARBA00022777"/>
    </source>
</evidence>
<dbReference type="PANTHER" id="PTHR24421">
    <property type="entry name" value="NITRATE/NITRITE SENSOR PROTEIN NARX-RELATED"/>
    <property type="match status" value="1"/>
</dbReference>
<dbReference type="PANTHER" id="PTHR24421:SF61">
    <property type="entry name" value="OXYGEN SENSOR HISTIDINE KINASE NREB"/>
    <property type="match status" value="1"/>
</dbReference>
<protein>
    <recommendedName>
        <fullName evidence="5">Oxygen sensor histidine kinase NreB</fullName>
        <ecNumber evidence="4">2.7.13.3</ecNumber>
    </recommendedName>
    <alternativeName>
        <fullName evidence="15">Nitrogen regulation protein B</fullName>
    </alternativeName>
</protein>
<evidence type="ECO:0000256" key="7">
    <source>
        <dbReference type="ARBA" id="ARBA00022490"/>
    </source>
</evidence>
<dbReference type="Gene3D" id="1.20.5.1930">
    <property type="match status" value="1"/>
</dbReference>
<dbReference type="SMART" id="SM00387">
    <property type="entry name" value="HATPase_c"/>
    <property type="match status" value="1"/>
</dbReference>
<dbReference type="SMART" id="SM00065">
    <property type="entry name" value="GAF"/>
    <property type="match status" value="1"/>
</dbReference>
<dbReference type="SUPFAM" id="SSF55874">
    <property type="entry name" value="ATPase domain of HSP90 chaperone/DNA topoisomerase II/histidine kinase"/>
    <property type="match status" value="1"/>
</dbReference>
<dbReference type="HOGENOM" id="CLU_000445_20_13_11"/>
<evidence type="ECO:0000313" key="17">
    <source>
        <dbReference type="EMBL" id="KDN82564.1"/>
    </source>
</evidence>
<evidence type="ECO:0000256" key="12">
    <source>
        <dbReference type="ARBA" id="ARBA00023012"/>
    </source>
</evidence>
<dbReference type="Pfam" id="PF02518">
    <property type="entry name" value="HATPase_c"/>
    <property type="match status" value="1"/>
</dbReference>
<dbReference type="InterPro" id="IPR029016">
    <property type="entry name" value="GAF-like_dom_sf"/>
</dbReference>
<dbReference type="GO" id="GO:0051539">
    <property type="term" value="F:4 iron, 4 sulfur cluster binding"/>
    <property type="evidence" value="ECO:0007669"/>
    <property type="project" value="UniProtKB-KW"/>
</dbReference>
<dbReference type="PRINTS" id="PR00344">
    <property type="entry name" value="BCTRLSENSOR"/>
</dbReference>
<proteinExistence type="predicted"/>
<dbReference type="OrthoDB" id="144293at2"/>
<keyword evidence="13" id="KW-0411">Iron-sulfur</keyword>
<comment type="cofactor">
    <cofactor evidence="2">
        <name>[4Fe-4S] cluster</name>
        <dbReference type="ChEBI" id="CHEBI:49883"/>
    </cofactor>
</comment>
<dbReference type="GO" id="GO:0046983">
    <property type="term" value="F:protein dimerization activity"/>
    <property type="evidence" value="ECO:0007669"/>
    <property type="project" value="InterPro"/>
</dbReference>
<dbReference type="AlphaFoldDB" id="A0A066YRE5"/>
<keyword evidence="7" id="KW-0963">Cytoplasm</keyword>
<evidence type="ECO:0000256" key="4">
    <source>
        <dbReference type="ARBA" id="ARBA00012438"/>
    </source>
</evidence>
<comment type="function">
    <text evidence="14">Member of the two-component regulatory system NreB/NreC involved in the control of dissimilatory nitrate/nitrite reduction in response to oxygen. NreB functions as a direct oxygen sensor histidine kinase which is autophosphorylated, in the absence of oxygen, probably at the conserved histidine residue, and transfers its phosphate group probably to a conserved aspartate residue of NreC. NreB/NreC activates the expression of the nitrate (narGHJI) and nitrite (nir) reductase operons, as well as the putative nitrate transporter gene narT.</text>
</comment>
<evidence type="ECO:0000256" key="15">
    <source>
        <dbReference type="ARBA" id="ARBA00030800"/>
    </source>
</evidence>
<dbReference type="PROSITE" id="PS50109">
    <property type="entry name" value="HIS_KIN"/>
    <property type="match status" value="1"/>
</dbReference>
<dbReference type="eggNOG" id="COG4585">
    <property type="taxonomic scope" value="Bacteria"/>
</dbReference>
<feature type="domain" description="Histidine kinase" evidence="16">
    <location>
        <begin position="184"/>
        <end position="380"/>
    </location>
</feature>
<dbReference type="InterPro" id="IPR004358">
    <property type="entry name" value="Sig_transdc_His_kin-like_C"/>
</dbReference>
<name>A0A066YRE5_9ACTN</name>
<keyword evidence="6" id="KW-0004">4Fe-4S</keyword>
<comment type="caution">
    <text evidence="17">The sequence shown here is derived from an EMBL/GenBank/DDBJ whole genome shotgun (WGS) entry which is preliminary data.</text>
</comment>
<dbReference type="CDD" id="cd16917">
    <property type="entry name" value="HATPase_UhpB-NarQ-NarX-like"/>
    <property type="match status" value="1"/>
</dbReference>
<dbReference type="InterPro" id="IPR011712">
    <property type="entry name" value="Sig_transdc_His_kin_sub3_dim/P"/>
</dbReference>
<evidence type="ECO:0000256" key="11">
    <source>
        <dbReference type="ARBA" id="ARBA00023004"/>
    </source>
</evidence>
<dbReference type="InterPro" id="IPR005467">
    <property type="entry name" value="His_kinase_dom"/>
</dbReference>
<reference evidence="17 18" key="1">
    <citation type="submission" date="2014-05" db="EMBL/GenBank/DDBJ databases">
        <title>Draft Genome Sequence of Kitasatospora cheerisanensis KCTC 2395.</title>
        <authorList>
            <person name="Nam D.H."/>
        </authorList>
    </citation>
    <scope>NUCLEOTIDE SEQUENCE [LARGE SCALE GENOMIC DNA]</scope>
    <source>
        <strain evidence="17 18">KCTC 2395</strain>
    </source>
</reference>
<evidence type="ECO:0000256" key="3">
    <source>
        <dbReference type="ARBA" id="ARBA00004496"/>
    </source>
</evidence>
<evidence type="ECO:0000313" key="18">
    <source>
        <dbReference type="Proteomes" id="UP000027178"/>
    </source>
</evidence>
<dbReference type="EMBL" id="JNBY01000107">
    <property type="protein sequence ID" value="KDN82564.1"/>
    <property type="molecule type" value="Genomic_DNA"/>
</dbReference>
<dbReference type="GO" id="GO:0005737">
    <property type="term" value="C:cytoplasm"/>
    <property type="evidence" value="ECO:0007669"/>
    <property type="project" value="UniProtKB-SubCell"/>
</dbReference>
<dbReference type="EC" id="2.7.13.3" evidence="4"/>
<dbReference type="GO" id="GO:0016020">
    <property type="term" value="C:membrane"/>
    <property type="evidence" value="ECO:0007669"/>
    <property type="project" value="InterPro"/>
</dbReference>
<dbReference type="InterPro" id="IPR036890">
    <property type="entry name" value="HATPase_C_sf"/>
</dbReference>
<dbReference type="InterPro" id="IPR050482">
    <property type="entry name" value="Sensor_HK_TwoCompSys"/>
</dbReference>
<dbReference type="InterPro" id="IPR003594">
    <property type="entry name" value="HATPase_dom"/>
</dbReference>
<dbReference type="SUPFAM" id="SSF55781">
    <property type="entry name" value="GAF domain-like"/>
    <property type="match status" value="1"/>
</dbReference>
<evidence type="ECO:0000256" key="5">
    <source>
        <dbReference type="ARBA" id="ARBA00017322"/>
    </source>
</evidence>
<dbReference type="RefSeq" id="WP_035867259.1">
    <property type="nucleotide sequence ID" value="NZ_KK853997.1"/>
</dbReference>
<evidence type="ECO:0000256" key="1">
    <source>
        <dbReference type="ARBA" id="ARBA00000085"/>
    </source>
</evidence>
<keyword evidence="9" id="KW-0479">Metal-binding</keyword>
<evidence type="ECO:0000256" key="6">
    <source>
        <dbReference type="ARBA" id="ARBA00022485"/>
    </source>
</evidence>
<dbReference type="Proteomes" id="UP000027178">
    <property type="component" value="Unassembled WGS sequence"/>
</dbReference>
<dbReference type="GO" id="GO:0046872">
    <property type="term" value="F:metal ion binding"/>
    <property type="evidence" value="ECO:0007669"/>
    <property type="project" value="UniProtKB-KW"/>
</dbReference>
<dbReference type="Gene3D" id="3.30.565.10">
    <property type="entry name" value="Histidine kinase-like ATPase, C-terminal domain"/>
    <property type="match status" value="1"/>
</dbReference>
<evidence type="ECO:0000256" key="9">
    <source>
        <dbReference type="ARBA" id="ARBA00022723"/>
    </source>
</evidence>
<evidence type="ECO:0000256" key="2">
    <source>
        <dbReference type="ARBA" id="ARBA00001966"/>
    </source>
</evidence>
<dbReference type="Pfam" id="PF13185">
    <property type="entry name" value="GAF_2"/>
    <property type="match status" value="1"/>
</dbReference>
<sequence length="380" mass="40384">MDSPPGCDPSLKGIEAVSAAVLAMSRPLEVREVLRRITASARTLLGAEYAALGLPDDHGGFAQFVVDGVSDDQWRAIGPLPRQHGVLASMLHDREPTRLKDVRTAPAFGGWPDAHPDMTDFLGMPIMDEDEIAGALFLANKPGGFTDHDEELLRILVAHAALALGNARLYERSRELTLSGERARIAHDLHDAVSQKLFSLRLTARAAATLVERDPARARDNLAEVARLAAEAADELRAVVVELRPAALEEDGLVATLASQTQVLDRAHSASVRFTADGVRALPAGQESAVLRVAQEALHNALRHAHATTVTVTLTGTPGRGAKLTVADDGHGFDPESVRRAGRHLGLVSMRDRAAAVGGRLSLESAPGRGTLVELEVPGA</sequence>
<comment type="catalytic activity">
    <reaction evidence="1">
        <text>ATP + protein L-histidine = ADP + protein N-phospho-L-histidine.</text>
        <dbReference type="EC" id="2.7.13.3"/>
    </reaction>
</comment>
<dbReference type="GO" id="GO:0000155">
    <property type="term" value="F:phosphorelay sensor kinase activity"/>
    <property type="evidence" value="ECO:0007669"/>
    <property type="project" value="InterPro"/>
</dbReference>
<evidence type="ECO:0000259" key="16">
    <source>
        <dbReference type="PROSITE" id="PS50109"/>
    </source>
</evidence>
<dbReference type="Pfam" id="PF07730">
    <property type="entry name" value="HisKA_3"/>
    <property type="match status" value="1"/>
</dbReference>
<comment type="subcellular location">
    <subcellularLocation>
        <location evidence="3">Cytoplasm</location>
    </subcellularLocation>
</comment>
<keyword evidence="8 17" id="KW-0808">Transferase</keyword>
<keyword evidence="10" id="KW-0418">Kinase</keyword>
<keyword evidence="18" id="KW-1185">Reference proteome</keyword>
<dbReference type="eggNOG" id="COG2203">
    <property type="taxonomic scope" value="Bacteria"/>
</dbReference>
<organism evidence="17 18">
    <name type="scientific">Kitasatospora cheerisanensis KCTC 2395</name>
    <dbReference type="NCBI Taxonomy" id="1348663"/>
    <lineage>
        <taxon>Bacteria</taxon>
        <taxon>Bacillati</taxon>
        <taxon>Actinomycetota</taxon>
        <taxon>Actinomycetes</taxon>
        <taxon>Kitasatosporales</taxon>
        <taxon>Streptomycetaceae</taxon>
        <taxon>Kitasatospora</taxon>
    </lineage>
</organism>
<keyword evidence="12" id="KW-0902">Two-component regulatory system</keyword>
<evidence type="ECO:0000256" key="13">
    <source>
        <dbReference type="ARBA" id="ARBA00023014"/>
    </source>
</evidence>
<dbReference type="PATRIC" id="fig|1348663.4.peg.5559"/>
<evidence type="ECO:0000256" key="14">
    <source>
        <dbReference type="ARBA" id="ARBA00024827"/>
    </source>
</evidence>
<keyword evidence="11" id="KW-0408">Iron</keyword>
<gene>
    <name evidence="17" type="ORF">KCH_57420</name>
</gene>
<dbReference type="Gene3D" id="3.30.450.40">
    <property type="match status" value="1"/>
</dbReference>
<accession>A0A066YRE5</accession>
<evidence type="ECO:0000256" key="8">
    <source>
        <dbReference type="ARBA" id="ARBA00022679"/>
    </source>
</evidence>